<feature type="transmembrane region" description="Helical" evidence="1">
    <location>
        <begin position="6"/>
        <end position="28"/>
    </location>
</feature>
<keyword evidence="1" id="KW-1133">Transmembrane helix</keyword>
<dbReference type="STRING" id="1777.AWC07_10070"/>
<gene>
    <name evidence="2" type="ORF">AWC07_10070</name>
</gene>
<keyword evidence="3" id="KW-1185">Reference proteome</keyword>
<dbReference type="AlphaFoldDB" id="A0A1X1VCK3"/>
<proteinExistence type="predicted"/>
<dbReference type="Proteomes" id="UP000193738">
    <property type="component" value="Unassembled WGS sequence"/>
</dbReference>
<protein>
    <submittedName>
        <fullName evidence="2">Uncharacterized protein</fullName>
    </submittedName>
</protein>
<keyword evidence="1" id="KW-0812">Transmembrane</keyword>
<evidence type="ECO:0000313" key="2">
    <source>
        <dbReference type="EMBL" id="ORV66802.1"/>
    </source>
</evidence>
<keyword evidence="1" id="KW-0472">Membrane</keyword>
<sequence>MNAAALAGTIVGSLLLPVTGLILLIIGIRKRSAARKQASIGYSPGYPPPGYPPGYPSGYPAAGPPGYGGYPPGYPMPPQPTPPKSAGTGFIVAGMVLVAVGALALVGTLANAVRHSSRLAIGDCLTNAILTDKPDWHPSSCSNPDAVLQYAANTDSKGNCPDGKRNDSSYLSAEHNGVRMCFAANLLQGQCYASEHDDKTVRQTSCTSGTVRVVKRIDGSTDASACPKRTRALTYTQPKRTYCTERVGRN</sequence>
<evidence type="ECO:0000313" key="3">
    <source>
        <dbReference type="Proteomes" id="UP000193738"/>
    </source>
</evidence>
<evidence type="ECO:0000256" key="1">
    <source>
        <dbReference type="SAM" id="Phobius"/>
    </source>
</evidence>
<organism evidence="2 3">
    <name type="scientific">Mycobacterium gastri</name>
    <dbReference type="NCBI Taxonomy" id="1777"/>
    <lineage>
        <taxon>Bacteria</taxon>
        <taxon>Bacillati</taxon>
        <taxon>Actinomycetota</taxon>
        <taxon>Actinomycetes</taxon>
        <taxon>Mycobacteriales</taxon>
        <taxon>Mycobacteriaceae</taxon>
        <taxon>Mycobacterium</taxon>
    </lineage>
</organism>
<feature type="transmembrane region" description="Helical" evidence="1">
    <location>
        <begin position="86"/>
        <end position="110"/>
    </location>
</feature>
<name>A0A1X1VCK3_MYCGS</name>
<reference evidence="2 3" key="1">
    <citation type="submission" date="2016-01" db="EMBL/GenBank/DDBJ databases">
        <title>The new phylogeny of the genus Mycobacterium.</title>
        <authorList>
            <person name="Tarcisio F."/>
            <person name="Conor M."/>
            <person name="Antonella G."/>
            <person name="Elisabetta G."/>
            <person name="Giulia F.S."/>
            <person name="Sara T."/>
            <person name="Anna F."/>
            <person name="Clotilde B."/>
            <person name="Roberto B."/>
            <person name="Veronica D.S."/>
            <person name="Fabio R."/>
            <person name="Monica P."/>
            <person name="Olivier J."/>
            <person name="Enrico T."/>
            <person name="Nicola S."/>
        </authorList>
    </citation>
    <scope>NUCLEOTIDE SEQUENCE [LARGE SCALE GENOMIC DNA]</scope>
    <source>
        <strain evidence="2 3">DSM 43505</strain>
    </source>
</reference>
<dbReference type="RefSeq" id="WP_036416377.1">
    <property type="nucleotide sequence ID" value="NZ_LQOX01000115.1"/>
</dbReference>
<dbReference type="EMBL" id="LQOX01000115">
    <property type="protein sequence ID" value="ORV66802.1"/>
    <property type="molecule type" value="Genomic_DNA"/>
</dbReference>
<accession>A0A1X1VCK3</accession>
<comment type="caution">
    <text evidence="2">The sequence shown here is derived from an EMBL/GenBank/DDBJ whole genome shotgun (WGS) entry which is preliminary data.</text>
</comment>